<dbReference type="RefSeq" id="WP_338108047.1">
    <property type="nucleotide sequence ID" value="NZ_NFKP01000056.1"/>
</dbReference>
<sequence>LSEVSQQRKQRVKIVATAQFFTRVAKPLREQAATVVSCSTWAGRLTRNREYDALQYAMVIENPVAVKRKVKPLHKASFVQSDALRACYDTFEKIRRMEKIQFSPRKDRGEN</sequence>
<reference evidence="3" key="1">
    <citation type="submission" date="2017-04" db="EMBL/GenBank/DDBJ databases">
        <title>Function of individual gut microbiota members based on whole genome sequencing of pure cultures obtained from chicken caecum.</title>
        <authorList>
            <person name="Medvecky M."/>
            <person name="Cejkova D."/>
            <person name="Polansky O."/>
            <person name="Karasova D."/>
            <person name="Kubasova T."/>
            <person name="Cizek A."/>
            <person name="Rychlik I."/>
        </authorList>
    </citation>
    <scope>NUCLEOTIDE SEQUENCE [LARGE SCALE GENOMIC DNA]</scope>
    <source>
        <strain evidence="3">An175</strain>
    </source>
</reference>
<organism evidence="1 3">
    <name type="scientific">Anaerotruncus colihominis</name>
    <dbReference type="NCBI Taxonomy" id="169435"/>
    <lineage>
        <taxon>Bacteria</taxon>
        <taxon>Bacillati</taxon>
        <taxon>Bacillota</taxon>
        <taxon>Clostridia</taxon>
        <taxon>Eubacteriales</taxon>
        <taxon>Oscillospiraceae</taxon>
        <taxon>Anaerotruncus</taxon>
    </lineage>
</organism>
<dbReference type="EMBL" id="NFKP01000056">
    <property type="protein sequence ID" value="OUP64060.1"/>
    <property type="molecule type" value="Genomic_DNA"/>
</dbReference>
<evidence type="ECO:0000313" key="2">
    <source>
        <dbReference type="EMBL" id="OUP64060.1"/>
    </source>
</evidence>
<dbReference type="Proteomes" id="UP000196386">
    <property type="component" value="Unassembled WGS sequence"/>
</dbReference>
<evidence type="ECO:0000313" key="3">
    <source>
        <dbReference type="Proteomes" id="UP000196386"/>
    </source>
</evidence>
<evidence type="ECO:0000313" key="1">
    <source>
        <dbReference type="EMBL" id="OUP63046.1"/>
    </source>
</evidence>
<name>A0A1Y4MGL1_9FIRM</name>
<feature type="non-terminal residue" evidence="1">
    <location>
        <position position="1"/>
    </location>
</feature>
<dbReference type="AlphaFoldDB" id="A0A1Y4MGL1"/>
<comment type="caution">
    <text evidence="1">The sequence shown here is derived from an EMBL/GenBank/DDBJ whole genome shotgun (WGS) entry which is preliminary data.</text>
</comment>
<proteinExistence type="predicted"/>
<protein>
    <submittedName>
        <fullName evidence="1">Uncharacterized protein</fullName>
    </submittedName>
</protein>
<dbReference type="EMBL" id="NFKP01000073">
    <property type="protein sequence ID" value="OUP63046.1"/>
    <property type="molecule type" value="Genomic_DNA"/>
</dbReference>
<reference evidence="1" key="2">
    <citation type="journal article" date="2018" name="BMC Genomics">
        <title>Whole genome sequencing and function prediction of 133 gut anaerobes isolated from chicken caecum in pure cultures.</title>
        <authorList>
            <person name="Medvecky M."/>
            <person name="Cejkova D."/>
            <person name="Polansky O."/>
            <person name="Karasova D."/>
            <person name="Kubasova T."/>
            <person name="Cizek A."/>
            <person name="Rychlik I."/>
        </authorList>
    </citation>
    <scope>NUCLEOTIDE SEQUENCE</scope>
    <source>
        <strain evidence="1">An175</strain>
    </source>
</reference>
<accession>A0A1Y4MGL1</accession>
<gene>
    <name evidence="2" type="ORF">B5F11_20345</name>
    <name evidence="1" type="ORF">B5F11_20665</name>
</gene>